<protein>
    <submittedName>
        <fullName evidence="2">Uncharacterized protein</fullName>
    </submittedName>
</protein>
<gene>
    <name evidence="2" type="ORF">HYH02_015333</name>
</gene>
<reference evidence="2" key="1">
    <citation type="journal article" date="2020" name="bioRxiv">
        <title>Comparative genomics of Chlamydomonas.</title>
        <authorList>
            <person name="Craig R.J."/>
            <person name="Hasan A.R."/>
            <person name="Ness R.W."/>
            <person name="Keightley P.D."/>
        </authorList>
    </citation>
    <scope>NUCLEOTIDE SEQUENCE</scope>
    <source>
        <strain evidence="2">CCAP 11/173</strain>
    </source>
</reference>
<feature type="region of interest" description="Disordered" evidence="1">
    <location>
        <begin position="57"/>
        <end position="101"/>
    </location>
</feature>
<evidence type="ECO:0000313" key="2">
    <source>
        <dbReference type="EMBL" id="KAG2423375.1"/>
    </source>
</evidence>
<proteinExistence type="predicted"/>
<sequence>MSGGRRATWCKSWVCPTGRTLLPGSSIVIDKDSEQDLRVYCEEHGWLFDDGTLDKGTLADTDEPVTKRARIGGSGGKRRGQAPVAPRSSTSGANSAISYSG</sequence>
<organism evidence="2 3">
    <name type="scientific">Chlamydomonas schloesseri</name>
    <dbReference type="NCBI Taxonomy" id="2026947"/>
    <lineage>
        <taxon>Eukaryota</taxon>
        <taxon>Viridiplantae</taxon>
        <taxon>Chlorophyta</taxon>
        <taxon>core chlorophytes</taxon>
        <taxon>Chlorophyceae</taxon>
        <taxon>CS clade</taxon>
        <taxon>Chlamydomonadales</taxon>
        <taxon>Chlamydomonadaceae</taxon>
        <taxon>Chlamydomonas</taxon>
    </lineage>
</organism>
<dbReference type="Proteomes" id="UP000613740">
    <property type="component" value="Unassembled WGS sequence"/>
</dbReference>
<evidence type="ECO:0000313" key="3">
    <source>
        <dbReference type="Proteomes" id="UP000613740"/>
    </source>
</evidence>
<accession>A0A835SMH1</accession>
<evidence type="ECO:0000256" key="1">
    <source>
        <dbReference type="SAM" id="MobiDB-lite"/>
    </source>
</evidence>
<keyword evidence="3" id="KW-1185">Reference proteome</keyword>
<feature type="compositionally biased region" description="Polar residues" evidence="1">
    <location>
        <begin position="87"/>
        <end position="101"/>
    </location>
</feature>
<comment type="caution">
    <text evidence="2">The sequence shown here is derived from an EMBL/GenBank/DDBJ whole genome shotgun (WGS) entry which is preliminary data.</text>
</comment>
<name>A0A835SMH1_9CHLO</name>
<dbReference type="AlphaFoldDB" id="A0A835SMH1"/>
<dbReference type="EMBL" id="JAEHOD010000149">
    <property type="protein sequence ID" value="KAG2423375.1"/>
    <property type="molecule type" value="Genomic_DNA"/>
</dbReference>